<keyword evidence="3" id="KW-0735">Signal-anchor</keyword>
<dbReference type="OrthoDB" id="3226at2759"/>
<keyword evidence="3" id="KW-1133">Transmembrane helix</keyword>
<dbReference type="EMBL" id="KB292015">
    <property type="protein sequence ID" value="ELU18278.1"/>
    <property type="molecule type" value="Genomic_DNA"/>
</dbReference>
<accession>R7VHG9</accession>
<dbReference type="CDD" id="cd11301">
    <property type="entry name" value="Fut1_Fut2_like"/>
    <property type="match status" value="1"/>
</dbReference>
<dbReference type="GO" id="GO:0005975">
    <property type="term" value="P:carbohydrate metabolic process"/>
    <property type="evidence" value="ECO:0007669"/>
    <property type="project" value="InterPro"/>
</dbReference>
<dbReference type="AlphaFoldDB" id="R7VHG9"/>
<comment type="subcellular location">
    <subcellularLocation>
        <location evidence="3">Golgi apparatus</location>
        <location evidence="3">Golgi stack membrane</location>
        <topology evidence="3">Single-pass type II membrane protein</topology>
    </subcellularLocation>
</comment>
<reference evidence="5" key="3">
    <citation type="submission" date="2015-06" db="UniProtKB">
        <authorList>
            <consortium name="EnsemblMetazoa"/>
        </authorList>
    </citation>
    <scope>IDENTIFICATION</scope>
</reference>
<keyword evidence="3" id="KW-0325">Glycoprotein</keyword>
<reference evidence="6" key="1">
    <citation type="submission" date="2012-12" db="EMBL/GenBank/DDBJ databases">
        <authorList>
            <person name="Hellsten U."/>
            <person name="Grimwood J."/>
            <person name="Chapman J.A."/>
            <person name="Shapiro H."/>
            <person name="Aerts A."/>
            <person name="Otillar R.P."/>
            <person name="Terry A.Y."/>
            <person name="Boore J.L."/>
            <person name="Simakov O."/>
            <person name="Marletaz F."/>
            <person name="Cho S.-J."/>
            <person name="Edsinger-Gonzales E."/>
            <person name="Havlak P."/>
            <person name="Kuo D.-H."/>
            <person name="Larsson T."/>
            <person name="Lv J."/>
            <person name="Arendt D."/>
            <person name="Savage R."/>
            <person name="Osoegawa K."/>
            <person name="de Jong P."/>
            <person name="Lindberg D.R."/>
            <person name="Seaver E.C."/>
            <person name="Weisblat D.A."/>
            <person name="Putnam N.H."/>
            <person name="Grigoriev I.V."/>
            <person name="Rokhsar D.S."/>
        </authorList>
    </citation>
    <scope>NUCLEOTIDE SEQUENCE</scope>
    <source>
        <strain evidence="6">I ESC-2004</strain>
    </source>
</reference>
<dbReference type="EMBL" id="AMQN01003837">
    <property type="status" value="NOT_ANNOTATED_CDS"/>
    <property type="molecule type" value="Genomic_DNA"/>
</dbReference>
<evidence type="ECO:0000313" key="5">
    <source>
        <dbReference type="EnsemblMetazoa" id="CapteP185759"/>
    </source>
</evidence>
<keyword evidence="2 3" id="KW-0808">Transferase</keyword>
<feature type="transmembrane region" description="Helical" evidence="3">
    <location>
        <begin position="12"/>
        <end position="32"/>
    </location>
</feature>
<dbReference type="Proteomes" id="UP000014760">
    <property type="component" value="Unassembled WGS sequence"/>
</dbReference>
<dbReference type="GO" id="GO:0008107">
    <property type="term" value="F:galactoside 2-alpha-L-fucosyltransferase activity"/>
    <property type="evidence" value="ECO:0007669"/>
    <property type="project" value="InterPro"/>
</dbReference>
<dbReference type="HOGENOM" id="CLU_043399_2_0_1"/>
<proteinExistence type="inferred from homology"/>
<keyword evidence="3" id="KW-0333">Golgi apparatus</keyword>
<name>R7VHG9_CAPTE</name>
<dbReference type="UniPathway" id="UPA00378"/>
<keyword evidence="3" id="KW-0812">Transmembrane</keyword>
<dbReference type="EC" id="2.4.1.-" evidence="3"/>
<dbReference type="Pfam" id="PF01531">
    <property type="entry name" value="Glyco_transf_11"/>
    <property type="match status" value="1"/>
</dbReference>
<gene>
    <name evidence="4" type="ORF">CAPTEDRAFT_185759</name>
</gene>
<keyword evidence="3" id="KW-0472">Membrane</keyword>
<dbReference type="OMA" id="MFIICTN"/>
<keyword evidence="1 3" id="KW-0328">Glycosyltransferase</keyword>
<evidence type="ECO:0000256" key="1">
    <source>
        <dbReference type="ARBA" id="ARBA00022676"/>
    </source>
</evidence>
<dbReference type="STRING" id="283909.R7VHG9"/>
<evidence type="ECO:0000256" key="2">
    <source>
        <dbReference type="ARBA" id="ARBA00022679"/>
    </source>
</evidence>
<dbReference type="PANTHER" id="PTHR11927">
    <property type="entry name" value="GALACTOSIDE 2-L-FUCOSYLTRANSFERASE"/>
    <property type="match status" value="1"/>
</dbReference>
<comment type="similarity">
    <text evidence="3">Belongs to the glycosyltransferase 11 family.</text>
</comment>
<dbReference type="PANTHER" id="PTHR11927:SF9">
    <property type="entry name" value="L-FUCOSYLTRANSFERASE"/>
    <property type="match status" value="1"/>
</dbReference>
<dbReference type="GO" id="GO:0032580">
    <property type="term" value="C:Golgi cisterna membrane"/>
    <property type="evidence" value="ECO:0007669"/>
    <property type="project" value="UniProtKB-SubCell"/>
</dbReference>
<protein>
    <recommendedName>
        <fullName evidence="3">L-Fucosyltransferase</fullName>
        <ecNumber evidence="3">2.4.1.-</ecNumber>
    </recommendedName>
</protein>
<sequence>MTFNRLQIRNYRLFLILAFIGAAEVLFCLLLLDPFLSSSANHDPEPFGASYHFITISYTSQRRLGNLLFQFATMMALAHQNNLLPILEKTIPLTQYFDLQVRLINDVEQYAPWRIFHERYPAKYDSGVERLPQNQDHMLVGFYQSWKYFQDSDQIIRDRLKFKEPIAQAAVRFLQYNKTDNDRQIHIGVHVRRGDILTARDIIDKGYTTPDEGYYLKAMDHFRQKFHSVQFIVVSDSSEWSQQYLSAPDVRFSLRNSPGVDLAILSMCDHVIMSVGTFGWWGAWLAGGTTIYFDLWPKKFTPLDRMTSIGDVFPESWIPMH</sequence>
<keyword evidence="6" id="KW-1185">Reference proteome</keyword>
<evidence type="ECO:0000313" key="6">
    <source>
        <dbReference type="Proteomes" id="UP000014760"/>
    </source>
</evidence>
<reference evidence="4 6" key="2">
    <citation type="journal article" date="2013" name="Nature">
        <title>Insights into bilaterian evolution from three spiralian genomes.</title>
        <authorList>
            <person name="Simakov O."/>
            <person name="Marletaz F."/>
            <person name="Cho S.J."/>
            <person name="Edsinger-Gonzales E."/>
            <person name="Havlak P."/>
            <person name="Hellsten U."/>
            <person name="Kuo D.H."/>
            <person name="Larsson T."/>
            <person name="Lv J."/>
            <person name="Arendt D."/>
            <person name="Savage R."/>
            <person name="Osoegawa K."/>
            <person name="de Jong P."/>
            <person name="Grimwood J."/>
            <person name="Chapman J.A."/>
            <person name="Shapiro H."/>
            <person name="Aerts A."/>
            <person name="Otillar R.P."/>
            <person name="Terry A.Y."/>
            <person name="Boore J.L."/>
            <person name="Grigoriev I.V."/>
            <person name="Lindberg D.R."/>
            <person name="Seaver E.C."/>
            <person name="Weisblat D.A."/>
            <person name="Putnam N.H."/>
            <person name="Rokhsar D.S."/>
        </authorList>
    </citation>
    <scope>NUCLEOTIDE SEQUENCE</scope>
    <source>
        <strain evidence="4 6">I ESC-2004</strain>
    </source>
</reference>
<evidence type="ECO:0000256" key="3">
    <source>
        <dbReference type="RuleBase" id="RU363129"/>
    </source>
</evidence>
<evidence type="ECO:0000313" key="4">
    <source>
        <dbReference type="EMBL" id="ELU18278.1"/>
    </source>
</evidence>
<comment type="pathway">
    <text evidence="3">Protein modification; protein glycosylation.</text>
</comment>
<dbReference type="EnsemblMetazoa" id="CapteT185759">
    <property type="protein sequence ID" value="CapteP185759"/>
    <property type="gene ID" value="CapteG185759"/>
</dbReference>
<dbReference type="InterPro" id="IPR002516">
    <property type="entry name" value="Glyco_trans_11"/>
</dbReference>
<organism evidence="4">
    <name type="scientific">Capitella teleta</name>
    <name type="common">Polychaete worm</name>
    <dbReference type="NCBI Taxonomy" id="283909"/>
    <lineage>
        <taxon>Eukaryota</taxon>
        <taxon>Metazoa</taxon>
        <taxon>Spiralia</taxon>
        <taxon>Lophotrochozoa</taxon>
        <taxon>Annelida</taxon>
        <taxon>Polychaeta</taxon>
        <taxon>Sedentaria</taxon>
        <taxon>Scolecida</taxon>
        <taxon>Capitellidae</taxon>
        <taxon>Capitella</taxon>
    </lineage>
</organism>